<protein>
    <submittedName>
        <fullName evidence="1">Uncharacterized protein</fullName>
    </submittedName>
</protein>
<name>A0A2P2QL70_RHIMU</name>
<dbReference type="AlphaFoldDB" id="A0A2P2QL70"/>
<proteinExistence type="predicted"/>
<sequence length="67" mass="6705">MVGVEIGVGVGIEVGEYDDCGVGGGCGGLDVVIGSGGRLPRPTTNPYPLDILCSGYAAAEYADLRCV</sequence>
<organism evidence="1">
    <name type="scientific">Rhizophora mucronata</name>
    <name type="common">Asiatic mangrove</name>
    <dbReference type="NCBI Taxonomy" id="61149"/>
    <lineage>
        <taxon>Eukaryota</taxon>
        <taxon>Viridiplantae</taxon>
        <taxon>Streptophyta</taxon>
        <taxon>Embryophyta</taxon>
        <taxon>Tracheophyta</taxon>
        <taxon>Spermatophyta</taxon>
        <taxon>Magnoliopsida</taxon>
        <taxon>eudicotyledons</taxon>
        <taxon>Gunneridae</taxon>
        <taxon>Pentapetalae</taxon>
        <taxon>rosids</taxon>
        <taxon>fabids</taxon>
        <taxon>Malpighiales</taxon>
        <taxon>Rhizophoraceae</taxon>
        <taxon>Rhizophora</taxon>
    </lineage>
</organism>
<dbReference type="EMBL" id="GGEC01087238">
    <property type="protein sequence ID" value="MBX67722.1"/>
    <property type="molecule type" value="Transcribed_RNA"/>
</dbReference>
<reference evidence="1" key="1">
    <citation type="submission" date="2018-02" db="EMBL/GenBank/DDBJ databases">
        <title>Rhizophora mucronata_Transcriptome.</title>
        <authorList>
            <person name="Meera S.P."/>
            <person name="Sreeshan A."/>
            <person name="Augustine A."/>
        </authorList>
    </citation>
    <scope>NUCLEOTIDE SEQUENCE</scope>
    <source>
        <tissue evidence="1">Leaf</tissue>
    </source>
</reference>
<evidence type="ECO:0000313" key="1">
    <source>
        <dbReference type="EMBL" id="MBX67722.1"/>
    </source>
</evidence>
<accession>A0A2P2QL70</accession>